<accession>B9L3S9</accession>
<dbReference type="Pfam" id="PF02592">
    <property type="entry name" value="Vut_1"/>
    <property type="match status" value="1"/>
</dbReference>
<keyword evidence="1" id="KW-1133">Transmembrane helix</keyword>
<feature type="transmembrane region" description="Helical" evidence="1">
    <location>
        <begin position="50"/>
        <end position="72"/>
    </location>
</feature>
<feature type="transmembrane region" description="Helical" evidence="1">
    <location>
        <begin position="84"/>
        <end position="107"/>
    </location>
</feature>
<dbReference type="GO" id="GO:0022857">
    <property type="term" value="F:transmembrane transporter activity"/>
    <property type="evidence" value="ECO:0007669"/>
    <property type="project" value="UniProtKB-UniRule"/>
</dbReference>
<dbReference type="PANTHER" id="PTHR34300:SF2">
    <property type="entry name" value="QUEUOSINE PRECURSOR TRANSPORTER-RELATED"/>
    <property type="match status" value="1"/>
</dbReference>
<evidence type="ECO:0000256" key="1">
    <source>
        <dbReference type="HAMAP-Rule" id="MF_02088"/>
    </source>
</evidence>
<reference evidence="2 3" key="1">
    <citation type="journal article" date="2009" name="PLoS ONE">
        <title>Complete genome sequence of the aerobic CO-oxidizing thermophile Thermomicrobium roseum.</title>
        <authorList>
            <person name="Wu D."/>
            <person name="Raymond J."/>
            <person name="Wu M."/>
            <person name="Chatterji S."/>
            <person name="Ren Q."/>
            <person name="Graham J.E."/>
            <person name="Bryant D.A."/>
            <person name="Robb F."/>
            <person name="Colman A."/>
            <person name="Tallon L.J."/>
            <person name="Badger J.H."/>
            <person name="Madupu R."/>
            <person name="Ward N.L."/>
            <person name="Eisen J.A."/>
        </authorList>
    </citation>
    <scope>NUCLEOTIDE SEQUENCE [LARGE SCALE GENOMIC DNA]</scope>
    <source>
        <strain evidence="3">ATCC 27502 / DSM 5159 / P-2</strain>
        <plasmid evidence="2">unnamed</plasmid>
    </source>
</reference>
<comment type="subcellular location">
    <subcellularLocation>
        <location evidence="1">Cell membrane</location>
        <topology evidence="1">Multi-pass membrane protein</topology>
    </subcellularLocation>
</comment>
<evidence type="ECO:0000313" key="2">
    <source>
        <dbReference type="EMBL" id="ACM07044.1"/>
    </source>
</evidence>
<organism evidence="2 3">
    <name type="scientific">Thermomicrobium roseum (strain ATCC 27502 / DSM 5159 / P-2)</name>
    <dbReference type="NCBI Taxonomy" id="309801"/>
    <lineage>
        <taxon>Bacteria</taxon>
        <taxon>Pseudomonadati</taxon>
        <taxon>Thermomicrobiota</taxon>
        <taxon>Thermomicrobia</taxon>
        <taxon>Thermomicrobiales</taxon>
        <taxon>Thermomicrobiaceae</taxon>
        <taxon>Thermomicrobium</taxon>
    </lineage>
</organism>
<keyword evidence="1" id="KW-0812">Transmembrane</keyword>
<dbReference type="KEGG" id="tro:trd_A0443"/>
<feature type="transmembrane region" description="Helical" evidence="1">
    <location>
        <begin position="21"/>
        <end position="44"/>
    </location>
</feature>
<keyword evidence="3" id="KW-1185">Reference proteome</keyword>
<comment type="function">
    <text evidence="1">Involved in the import of queuosine (Q) precursors, required for Q precursor salvage.</text>
</comment>
<dbReference type="GO" id="GO:0005886">
    <property type="term" value="C:plasma membrane"/>
    <property type="evidence" value="ECO:0007669"/>
    <property type="project" value="UniProtKB-SubCell"/>
</dbReference>
<dbReference type="eggNOG" id="COG1738">
    <property type="taxonomic scope" value="Bacteria"/>
</dbReference>
<geneLocation type="plasmid" evidence="3">
    <name>Tros</name>
</geneLocation>
<name>B9L3S9_THERP</name>
<comment type="similarity">
    <text evidence="1">Belongs to the vitamin uptake transporter (VUT/ECF) (TC 2.A.88) family. Q precursor transporter subfamily.</text>
</comment>
<proteinExistence type="inferred from homology"/>
<dbReference type="HAMAP" id="MF_02088">
    <property type="entry name" value="Q_prec_transport"/>
    <property type="match status" value="1"/>
</dbReference>
<dbReference type="InterPro" id="IPR003744">
    <property type="entry name" value="YhhQ"/>
</dbReference>
<keyword evidence="2" id="KW-0614">Plasmid</keyword>
<keyword evidence="1" id="KW-1003">Cell membrane</keyword>
<gene>
    <name evidence="2" type="ordered locus">trd_A0443</name>
</gene>
<evidence type="ECO:0000313" key="3">
    <source>
        <dbReference type="Proteomes" id="UP000000447"/>
    </source>
</evidence>
<dbReference type="AlphaFoldDB" id="B9L3S9"/>
<dbReference type="Proteomes" id="UP000000447">
    <property type="component" value="Plasmid unnamed"/>
</dbReference>
<keyword evidence="1" id="KW-0472">Membrane</keyword>
<dbReference type="NCBIfam" id="TIGR00697">
    <property type="entry name" value="queuosine precursor transporter"/>
    <property type="match status" value="1"/>
</dbReference>
<dbReference type="HOGENOM" id="CLU_075503_1_2_0"/>
<feature type="transmembrane region" description="Helical" evidence="1">
    <location>
        <begin position="127"/>
        <end position="146"/>
    </location>
</feature>
<sequence>MRREAGMRSRHIPVELGPGQYSRWFVVITAVFVTTLIVSNIVAVKIVDVWGLYVPAGTVTVFPLAYIFGDVLTEVYGYRRARLVIWLGFACNLLAVAAFAATQYLPAAPFWDGQAAYERILGYTPRLLAASFLAYLVGEFANAAVLSRLKLMTHGRFLWVRTIGSTLVGQGLDSLVFVTVAFFGTLAGPDLIRTMVTAWLVKSAYEALATPLTYLVVNGLKRVEGVDAYDYGVSLSPFRLD</sequence>
<keyword evidence="1" id="KW-0813">Transport</keyword>
<protein>
    <recommendedName>
        <fullName evidence="1">Probable queuosine precursor transporter</fullName>
        <shortName evidence="1">Q precursor transporter</shortName>
    </recommendedName>
</protein>
<feature type="transmembrane region" description="Helical" evidence="1">
    <location>
        <begin position="158"/>
        <end position="184"/>
    </location>
</feature>
<dbReference type="EMBL" id="CP001276">
    <property type="protein sequence ID" value="ACM07044.1"/>
    <property type="molecule type" value="Genomic_DNA"/>
</dbReference>
<dbReference type="PANTHER" id="PTHR34300">
    <property type="entry name" value="QUEUOSINE PRECURSOR TRANSPORTER-RELATED"/>
    <property type="match status" value="1"/>
</dbReference>